<evidence type="ECO:0000313" key="9">
    <source>
        <dbReference type="Proteomes" id="UP000255277"/>
    </source>
</evidence>
<dbReference type="STRING" id="1293.SH09_07530"/>
<keyword evidence="10" id="KW-1185">Reference proteome</keyword>
<evidence type="ECO:0000313" key="7">
    <source>
        <dbReference type="EMBL" id="GEQ05618.1"/>
    </source>
</evidence>
<feature type="transmembrane region" description="Helical" evidence="5">
    <location>
        <begin position="410"/>
        <end position="428"/>
    </location>
</feature>
<feature type="domain" description="Amino acid permease/ SLC12A" evidence="6">
    <location>
        <begin position="15"/>
        <end position="427"/>
    </location>
</feature>
<dbReference type="PIRSF" id="PIRSF006060">
    <property type="entry name" value="AA_transporter"/>
    <property type="match status" value="1"/>
</dbReference>
<dbReference type="GO" id="GO:0016020">
    <property type="term" value="C:membrane"/>
    <property type="evidence" value="ECO:0007669"/>
    <property type="project" value="UniProtKB-SubCell"/>
</dbReference>
<reference evidence="8 9" key="1">
    <citation type="submission" date="2018-06" db="EMBL/GenBank/DDBJ databases">
        <authorList>
            <consortium name="Pathogen Informatics"/>
            <person name="Doyle S."/>
        </authorList>
    </citation>
    <scope>NUCLEOTIDE SEQUENCE [LARGE SCALE GENOMIC DNA]</scope>
    <source>
        <strain evidence="8 9">NCTC12195</strain>
    </source>
</reference>
<evidence type="ECO:0000256" key="2">
    <source>
        <dbReference type="ARBA" id="ARBA00022692"/>
    </source>
</evidence>
<reference evidence="7 10" key="2">
    <citation type="submission" date="2019-07" db="EMBL/GenBank/DDBJ databases">
        <title>Whole genome shotgun sequence of Staphylococcus gallinarum NBRC 109767.</title>
        <authorList>
            <person name="Hosoyama A."/>
            <person name="Uohara A."/>
            <person name="Ohji S."/>
            <person name="Ichikawa N."/>
        </authorList>
    </citation>
    <scope>NUCLEOTIDE SEQUENCE [LARGE SCALE GENOMIC DNA]</scope>
    <source>
        <strain evidence="7 10">NBRC 109767</strain>
    </source>
</reference>
<feature type="transmembrane region" description="Helical" evidence="5">
    <location>
        <begin position="229"/>
        <end position="248"/>
    </location>
</feature>
<feature type="transmembrane region" description="Helical" evidence="5">
    <location>
        <begin position="123"/>
        <end position="142"/>
    </location>
</feature>
<feature type="transmembrane region" description="Helical" evidence="5">
    <location>
        <begin position="353"/>
        <end position="374"/>
    </location>
</feature>
<dbReference type="Gene3D" id="1.20.1740.10">
    <property type="entry name" value="Amino acid/polyamine transporter I"/>
    <property type="match status" value="1"/>
</dbReference>
<comment type="subcellular location">
    <subcellularLocation>
        <location evidence="1">Membrane</location>
        <topology evidence="1">Multi-pass membrane protein</topology>
    </subcellularLocation>
</comment>
<evidence type="ECO:0000256" key="4">
    <source>
        <dbReference type="ARBA" id="ARBA00023136"/>
    </source>
</evidence>
<feature type="transmembrane region" description="Helical" evidence="5">
    <location>
        <begin position="386"/>
        <end position="404"/>
    </location>
</feature>
<keyword evidence="2 5" id="KW-0812">Transmembrane</keyword>
<feature type="transmembrane region" description="Helical" evidence="5">
    <location>
        <begin position="149"/>
        <end position="171"/>
    </location>
</feature>
<dbReference type="GO" id="GO:0055085">
    <property type="term" value="P:transmembrane transport"/>
    <property type="evidence" value="ECO:0007669"/>
    <property type="project" value="InterPro"/>
</dbReference>
<dbReference type="RefSeq" id="WP_042739045.1">
    <property type="nucleotide sequence ID" value="NZ_BKAX01000004.1"/>
</dbReference>
<feature type="transmembrane region" description="Helical" evidence="5">
    <location>
        <begin position="42"/>
        <end position="61"/>
    </location>
</feature>
<feature type="transmembrane region" description="Helical" evidence="5">
    <location>
        <begin position="183"/>
        <end position="209"/>
    </location>
</feature>
<dbReference type="InterPro" id="IPR050367">
    <property type="entry name" value="APC_superfamily"/>
</dbReference>
<gene>
    <name evidence="8" type="primary">puuP</name>
    <name evidence="8" type="ORF">NCTC12195_03888</name>
    <name evidence="7" type="ORF">SGA02_14460</name>
</gene>
<dbReference type="EMBL" id="BKAX01000004">
    <property type="protein sequence ID" value="GEQ05618.1"/>
    <property type="molecule type" value="Genomic_DNA"/>
</dbReference>
<dbReference type="InterPro" id="IPR004841">
    <property type="entry name" value="AA-permease/SLC12A_dom"/>
</dbReference>
<evidence type="ECO:0000259" key="6">
    <source>
        <dbReference type="Pfam" id="PF00324"/>
    </source>
</evidence>
<dbReference type="Proteomes" id="UP000321057">
    <property type="component" value="Unassembled WGS sequence"/>
</dbReference>
<organism evidence="8 9">
    <name type="scientific">Staphylococcus gallinarum</name>
    <dbReference type="NCBI Taxonomy" id="1293"/>
    <lineage>
        <taxon>Bacteria</taxon>
        <taxon>Bacillati</taxon>
        <taxon>Bacillota</taxon>
        <taxon>Bacilli</taxon>
        <taxon>Bacillales</taxon>
        <taxon>Staphylococcaceae</taxon>
        <taxon>Staphylococcus</taxon>
    </lineage>
</organism>
<dbReference type="Pfam" id="PF00324">
    <property type="entry name" value="AA_permease"/>
    <property type="match status" value="1"/>
</dbReference>
<dbReference type="AlphaFoldDB" id="A0A0D0RN07"/>
<accession>A0A0D0RN07</accession>
<evidence type="ECO:0000256" key="1">
    <source>
        <dbReference type="ARBA" id="ARBA00004141"/>
    </source>
</evidence>
<dbReference type="PANTHER" id="PTHR42770:SF8">
    <property type="entry name" value="PUTRESCINE IMPORTER PUUP"/>
    <property type="match status" value="1"/>
</dbReference>
<evidence type="ECO:0000313" key="8">
    <source>
        <dbReference type="EMBL" id="SUM34363.1"/>
    </source>
</evidence>
<dbReference type="Proteomes" id="UP000255277">
    <property type="component" value="Unassembled WGS sequence"/>
</dbReference>
<dbReference type="GeneID" id="93844535"/>
<dbReference type="OrthoDB" id="9804700at2"/>
<proteinExistence type="predicted"/>
<feature type="transmembrane region" description="Helical" evidence="5">
    <location>
        <begin position="268"/>
        <end position="288"/>
    </location>
</feature>
<keyword evidence="4 5" id="KW-0472">Membrane</keyword>
<keyword evidence="3 5" id="KW-1133">Transmembrane helix</keyword>
<feature type="transmembrane region" description="Helical" evidence="5">
    <location>
        <begin position="82"/>
        <end position="108"/>
    </location>
</feature>
<dbReference type="PANTHER" id="PTHR42770">
    <property type="entry name" value="AMINO ACID TRANSPORTER-RELATED"/>
    <property type="match status" value="1"/>
</dbReference>
<feature type="transmembrane region" description="Helical" evidence="5">
    <location>
        <begin position="329"/>
        <end position="347"/>
    </location>
</feature>
<sequence>MEQGKLKQSLSLYQVIMFGLAYMAPMIVFGTYGTLYATTSGYVPYAYLFATIAMLFTAYSYGKMAKAFPSAGSAYTFVSKSLHPSLGFMVGWTIMLDYLFLPLVIWLIGAEYLTTAFPFMPNWSWIIIFIIITTAINIIGINTTTSMNLLIMLFQILVIIIFLGLCIWNVVHGMGEGSLLSRHIFAIAGHHMSPVLAGASIACYSFLGFDAVTTLAEETKNPSKTIPRAIMLITIIGGFIFVAVAYVLSITVPNFNVIHNTESAAFEIAKIVGGNFLSALFLSGLILAQFASGLSAQTSGARILYAMGRDGVLNKRIFGFVDKKHQTPIFNLIFIGIIGTIGVFMTISTSTSFINFGAFISFAFVNISVIAYYYIKLKQREGFKKLSYLFIPAIGCILDISLFVSLDIHALILGSAWTCIGFIYLLVLTKCFSKLPPSLAI</sequence>
<feature type="transmembrane region" description="Helical" evidence="5">
    <location>
        <begin position="12"/>
        <end position="36"/>
    </location>
</feature>
<evidence type="ECO:0000256" key="3">
    <source>
        <dbReference type="ARBA" id="ARBA00022989"/>
    </source>
</evidence>
<name>A0A0D0RN07_STAGA</name>
<evidence type="ECO:0000256" key="5">
    <source>
        <dbReference type="SAM" id="Phobius"/>
    </source>
</evidence>
<protein>
    <submittedName>
        <fullName evidence="8">Amino acid permease</fullName>
    </submittedName>
</protein>
<dbReference type="EMBL" id="UHDK01000001">
    <property type="protein sequence ID" value="SUM34363.1"/>
    <property type="molecule type" value="Genomic_DNA"/>
</dbReference>
<evidence type="ECO:0000313" key="10">
    <source>
        <dbReference type="Proteomes" id="UP000321057"/>
    </source>
</evidence>